<protein>
    <submittedName>
        <fullName evidence="2">Uncharacterized protein</fullName>
    </submittedName>
</protein>
<reference evidence="2 3" key="1">
    <citation type="submission" date="2024-08" db="EMBL/GenBank/DDBJ databases">
        <title>Insights into the chromosomal genome structure of Flemingia macrophylla.</title>
        <authorList>
            <person name="Ding Y."/>
            <person name="Zhao Y."/>
            <person name="Bi W."/>
            <person name="Wu M."/>
            <person name="Zhao G."/>
            <person name="Gong Y."/>
            <person name="Li W."/>
            <person name="Zhang P."/>
        </authorList>
    </citation>
    <scope>NUCLEOTIDE SEQUENCE [LARGE SCALE GENOMIC DNA]</scope>
    <source>
        <strain evidence="2">DYQJB</strain>
        <tissue evidence="2">Leaf</tissue>
    </source>
</reference>
<keyword evidence="1" id="KW-0732">Signal</keyword>
<evidence type="ECO:0000313" key="2">
    <source>
        <dbReference type="EMBL" id="KAL2347834.1"/>
    </source>
</evidence>
<evidence type="ECO:0000313" key="3">
    <source>
        <dbReference type="Proteomes" id="UP001603857"/>
    </source>
</evidence>
<gene>
    <name evidence="2" type="ORF">Fmac_001834</name>
</gene>
<keyword evidence="3" id="KW-1185">Reference proteome</keyword>
<organism evidence="2 3">
    <name type="scientific">Flemingia macrophylla</name>
    <dbReference type="NCBI Taxonomy" id="520843"/>
    <lineage>
        <taxon>Eukaryota</taxon>
        <taxon>Viridiplantae</taxon>
        <taxon>Streptophyta</taxon>
        <taxon>Embryophyta</taxon>
        <taxon>Tracheophyta</taxon>
        <taxon>Spermatophyta</taxon>
        <taxon>Magnoliopsida</taxon>
        <taxon>eudicotyledons</taxon>
        <taxon>Gunneridae</taxon>
        <taxon>Pentapetalae</taxon>
        <taxon>rosids</taxon>
        <taxon>fabids</taxon>
        <taxon>Fabales</taxon>
        <taxon>Fabaceae</taxon>
        <taxon>Papilionoideae</taxon>
        <taxon>50 kb inversion clade</taxon>
        <taxon>NPAAA clade</taxon>
        <taxon>indigoferoid/millettioid clade</taxon>
        <taxon>Phaseoleae</taxon>
        <taxon>Flemingia</taxon>
    </lineage>
</organism>
<accession>A0ABD1NI80</accession>
<dbReference type="AlphaFoldDB" id="A0ABD1NI80"/>
<proteinExistence type="predicted"/>
<dbReference type="EMBL" id="JBGMDY010000001">
    <property type="protein sequence ID" value="KAL2347834.1"/>
    <property type="molecule type" value="Genomic_DNA"/>
</dbReference>
<evidence type="ECO:0000256" key="1">
    <source>
        <dbReference type="SAM" id="SignalP"/>
    </source>
</evidence>
<feature type="chain" id="PRO_5044887473" evidence="1">
    <location>
        <begin position="22"/>
        <end position="101"/>
    </location>
</feature>
<comment type="caution">
    <text evidence="2">The sequence shown here is derived from an EMBL/GenBank/DDBJ whole genome shotgun (WGS) entry which is preliminary data.</text>
</comment>
<feature type="signal peptide" evidence="1">
    <location>
        <begin position="1"/>
        <end position="21"/>
    </location>
</feature>
<name>A0ABD1NI80_9FABA</name>
<dbReference type="Proteomes" id="UP001603857">
    <property type="component" value="Unassembled WGS sequence"/>
</dbReference>
<sequence length="101" mass="11346">MGSKTLLVLCMFLAFVLVLSAEVAPKYVDDEEFYANDGVIDTNEMENGHFGVRHRGWRSGAKLPIRHCRHGCCRSFHGRCKRCCLYPGQTVEADADAESHN</sequence>